<evidence type="ECO:0000313" key="2">
    <source>
        <dbReference type="Proteomes" id="UP001497444"/>
    </source>
</evidence>
<dbReference type="EMBL" id="OZ020104">
    <property type="protein sequence ID" value="CAK9278869.1"/>
    <property type="molecule type" value="Genomic_DNA"/>
</dbReference>
<protein>
    <submittedName>
        <fullName evidence="1">Uncharacterized protein</fullName>
    </submittedName>
</protein>
<sequence length="93" mass="10531">MGAQGASCTFHDNTMLARCEILHLHLIQVPSTTFTGTQQKISVEFSKTSIASRVLLLILLSYCHLKWLLQNQRLFHCYKSSCCIYKGIRVTAI</sequence>
<name>A0ABP0XIB7_9BRYO</name>
<keyword evidence="2" id="KW-1185">Reference proteome</keyword>
<gene>
    <name evidence="1" type="ORF">CSSPJE1EN1_LOCUS24347</name>
</gene>
<evidence type="ECO:0000313" key="1">
    <source>
        <dbReference type="EMBL" id="CAK9278869.1"/>
    </source>
</evidence>
<proteinExistence type="predicted"/>
<dbReference type="Proteomes" id="UP001497444">
    <property type="component" value="Chromosome 9"/>
</dbReference>
<organism evidence="1 2">
    <name type="scientific">Sphagnum jensenii</name>
    <dbReference type="NCBI Taxonomy" id="128206"/>
    <lineage>
        <taxon>Eukaryota</taxon>
        <taxon>Viridiplantae</taxon>
        <taxon>Streptophyta</taxon>
        <taxon>Embryophyta</taxon>
        <taxon>Bryophyta</taxon>
        <taxon>Sphagnophytina</taxon>
        <taxon>Sphagnopsida</taxon>
        <taxon>Sphagnales</taxon>
        <taxon>Sphagnaceae</taxon>
        <taxon>Sphagnum</taxon>
    </lineage>
</organism>
<reference evidence="1" key="1">
    <citation type="submission" date="2024-02" db="EMBL/GenBank/DDBJ databases">
        <authorList>
            <consortium name="ELIXIR-Norway"/>
            <consortium name="Elixir Norway"/>
        </authorList>
    </citation>
    <scope>NUCLEOTIDE SEQUENCE</scope>
</reference>
<accession>A0ABP0XIB7</accession>